<dbReference type="Gene3D" id="3.40.225.10">
    <property type="entry name" value="Class II aldolase/adducin N-terminal domain"/>
    <property type="match status" value="1"/>
</dbReference>
<dbReference type="NCBIfam" id="NF004855">
    <property type="entry name" value="PRK06208.1"/>
    <property type="match status" value="1"/>
</dbReference>
<dbReference type="OrthoDB" id="3729465at2"/>
<dbReference type="PANTHER" id="PTHR10672">
    <property type="entry name" value="ADDUCIN"/>
    <property type="match status" value="1"/>
</dbReference>
<dbReference type="RefSeq" id="WP_061134230.1">
    <property type="nucleotide sequence ID" value="NZ_FCNX02000004.1"/>
</dbReference>
<dbReference type="GO" id="GO:0051015">
    <property type="term" value="F:actin filament binding"/>
    <property type="evidence" value="ECO:0007669"/>
    <property type="project" value="TreeGrafter"/>
</dbReference>
<protein>
    <submittedName>
        <fullName evidence="3">Aldolase</fullName>
    </submittedName>
</protein>
<evidence type="ECO:0000313" key="4">
    <source>
        <dbReference type="Proteomes" id="UP000054903"/>
    </source>
</evidence>
<dbReference type="GO" id="GO:0005856">
    <property type="term" value="C:cytoskeleton"/>
    <property type="evidence" value="ECO:0007669"/>
    <property type="project" value="TreeGrafter"/>
</dbReference>
<reference evidence="3" key="1">
    <citation type="submission" date="2016-01" db="EMBL/GenBank/DDBJ databases">
        <authorList>
            <person name="Peeters C."/>
        </authorList>
    </citation>
    <scope>NUCLEOTIDE SEQUENCE</scope>
    <source>
        <strain evidence="3">LMG 29320</strain>
    </source>
</reference>
<dbReference type="FunFam" id="3.40.225.10:FF:000009">
    <property type="entry name" value="Class II aldolase/adducin N-terminal"/>
    <property type="match status" value="1"/>
</dbReference>
<comment type="similarity">
    <text evidence="1">Belongs to the aldolase class II family.</text>
</comment>
<evidence type="ECO:0000313" key="3">
    <source>
        <dbReference type="EMBL" id="SAK59697.1"/>
    </source>
</evidence>
<dbReference type="PANTHER" id="PTHR10672:SF39">
    <property type="entry name" value="CLASS II ALDOLASE_ADDUCIN N-TERMINAL DOMAIN-CONTAINING PROTEIN"/>
    <property type="match status" value="1"/>
</dbReference>
<organism evidence="3 4">
    <name type="scientific">Caballeronia fortuita</name>
    <dbReference type="NCBI Taxonomy" id="1777138"/>
    <lineage>
        <taxon>Bacteria</taxon>
        <taxon>Pseudomonadati</taxon>
        <taxon>Pseudomonadota</taxon>
        <taxon>Betaproteobacteria</taxon>
        <taxon>Burkholderiales</taxon>
        <taxon>Burkholderiaceae</taxon>
        <taxon>Caballeronia</taxon>
    </lineage>
</organism>
<proteinExistence type="inferred from homology"/>
<dbReference type="InterPro" id="IPR001303">
    <property type="entry name" value="Aldolase_II/adducin_N"/>
</dbReference>
<dbReference type="STRING" id="1777138.AWB77_01988"/>
<evidence type="ECO:0000256" key="1">
    <source>
        <dbReference type="ARBA" id="ARBA00037961"/>
    </source>
</evidence>
<dbReference type="SUPFAM" id="SSF53639">
    <property type="entry name" value="AraD/HMP-PK domain-like"/>
    <property type="match status" value="1"/>
</dbReference>
<name>A0A158ARP0_9BURK</name>
<gene>
    <name evidence="3" type="ORF">AWB77_01988</name>
</gene>
<dbReference type="InterPro" id="IPR051017">
    <property type="entry name" value="Aldolase-II_Adducin_sf"/>
</dbReference>
<dbReference type="SMART" id="SM01007">
    <property type="entry name" value="Aldolase_II"/>
    <property type="match status" value="1"/>
</dbReference>
<dbReference type="EMBL" id="FCNX02000004">
    <property type="protein sequence ID" value="SAK59697.1"/>
    <property type="molecule type" value="Genomic_DNA"/>
</dbReference>
<dbReference type="InterPro" id="IPR036409">
    <property type="entry name" value="Aldolase_II/adducin_N_sf"/>
</dbReference>
<sequence length="284" mass="31489">MSDVMENPAKTDEQSIDLKGRVSIYQPEQEGLVFPELPTFSSHAEHRQYLKEHLVAACRAFALQGFDYGFAGHLTVRDPEHPSLYWTNPMAVHFAQVKVSNLICADHRGNVVEGNYAINRAGFVLHAAVHEQHQDIVAMCHAHTVYGTAFAALGKPLVPMSQDACAFFEDHVVIGDEAGKVAVEVKGGNKVANAFQGVKAAIHQNHGLLTASRHSIDSAAFWFIALERCCQQQLMIEATGIAPKLVPEDRARYSREHVGSDYIGWLHFQTIWNDLVATQPDMFD</sequence>
<feature type="domain" description="Class II aldolase/adducin N-terminal" evidence="2">
    <location>
        <begin position="52"/>
        <end position="234"/>
    </location>
</feature>
<dbReference type="AlphaFoldDB" id="A0A158ARP0"/>
<evidence type="ECO:0000259" key="2">
    <source>
        <dbReference type="SMART" id="SM01007"/>
    </source>
</evidence>
<keyword evidence="4" id="KW-1185">Reference proteome</keyword>
<dbReference type="Pfam" id="PF00596">
    <property type="entry name" value="Aldolase_II"/>
    <property type="match status" value="1"/>
</dbReference>
<dbReference type="Proteomes" id="UP000054903">
    <property type="component" value="Unassembled WGS sequence"/>
</dbReference>
<accession>A0A158ARP0</accession>
<comment type="caution">
    <text evidence="3">The sequence shown here is derived from an EMBL/GenBank/DDBJ whole genome shotgun (WGS) entry which is preliminary data.</text>
</comment>